<comment type="catalytic activity">
    <reaction evidence="9 10">
        <text>L-glutamine + H2O = L-glutamate + NH4(+)</text>
        <dbReference type="Rhea" id="RHEA:15889"/>
        <dbReference type="ChEBI" id="CHEBI:15377"/>
        <dbReference type="ChEBI" id="CHEBI:28938"/>
        <dbReference type="ChEBI" id="CHEBI:29985"/>
        <dbReference type="ChEBI" id="CHEBI:58359"/>
        <dbReference type="EC" id="3.5.1.2"/>
    </reaction>
</comment>
<evidence type="ECO:0000256" key="7">
    <source>
        <dbReference type="ARBA" id="ARBA00023239"/>
    </source>
</evidence>
<keyword evidence="14" id="KW-1185">Reference proteome</keyword>
<dbReference type="GO" id="GO:0000105">
    <property type="term" value="P:L-histidine biosynthetic process"/>
    <property type="evidence" value="ECO:0007669"/>
    <property type="project" value="UniProtKB-UniRule"/>
</dbReference>
<feature type="active site" evidence="10 11">
    <location>
        <position position="192"/>
    </location>
</feature>
<evidence type="ECO:0000313" key="13">
    <source>
        <dbReference type="EMBL" id="MBB5224821.1"/>
    </source>
</evidence>
<evidence type="ECO:0000256" key="8">
    <source>
        <dbReference type="ARBA" id="ARBA00047838"/>
    </source>
</evidence>
<dbReference type="Gene3D" id="3.40.50.880">
    <property type="match status" value="1"/>
</dbReference>
<keyword evidence="5 10" id="KW-0315">Glutamine amidotransferase</keyword>
<dbReference type="AlphaFoldDB" id="A0A7W8LKX1"/>
<evidence type="ECO:0000259" key="12">
    <source>
        <dbReference type="Pfam" id="PF00117"/>
    </source>
</evidence>
<comment type="subunit">
    <text evidence="2 10">Heterodimer of HisH and HisF.</text>
</comment>
<keyword evidence="13" id="KW-0328">Glycosyltransferase</keyword>
<dbReference type="NCBIfam" id="TIGR01855">
    <property type="entry name" value="IMP_synth_hisH"/>
    <property type="match status" value="1"/>
</dbReference>
<gene>
    <name evidence="10" type="primary">hisH</name>
    <name evidence="13" type="ORF">HNP76_000161</name>
</gene>
<accession>A0A7W8LKX1</accession>
<evidence type="ECO:0000313" key="14">
    <source>
        <dbReference type="Proteomes" id="UP000518887"/>
    </source>
</evidence>
<reference evidence="13 14" key="1">
    <citation type="submission" date="2020-08" db="EMBL/GenBank/DDBJ databases">
        <title>Genomic Encyclopedia of Type Strains, Phase IV (KMG-IV): sequencing the most valuable type-strain genomes for metagenomic binning, comparative biology and taxonomic classification.</title>
        <authorList>
            <person name="Goeker M."/>
        </authorList>
    </citation>
    <scope>NUCLEOTIDE SEQUENCE [LARGE SCALE GENOMIC DNA]</scope>
    <source>
        <strain evidence="13 14">DSM 103462</strain>
    </source>
</reference>
<proteinExistence type="inferred from homology"/>
<dbReference type="SUPFAM" id="SSF52317">
    <property type="entry name" value="Class I glutamine amidotransferase-like"/>
    <property type="match status" value="1"/>
</dbReference>
<evidence type="ECO:0000256" key="4">
    <source>
        <dbReference type="ARBA" id="ARBA00022801"/>
    </source>
</evidence>
<dbReference type="GO" id="GO:0005737">
    <property type="term" value="C:cytoplasm"/>
    <property type="evidence" value="ECO:0007669"/>
    <property type="project" value="UniProtKB-SubCell"/>
</dbReference>
<protein>
    <recommendedName>
        <fullName evidence="10">Imidazole glycerol phosphate synthase subunit HisH</fullName>
        <ecNumber evidence="10">4.3.2.10</ecNumber>
    </recommendedName>
    <alternativeName>
        <fullName evidence="10">IGP synthase glutaminase subunit</fullName>
        <ecNumber evidence="10">3.5.1.2</ecNumber>
    </alternativeName>
    <alternativeName>
        <fullName evidence="10">IGP synthase subunit HisH</fullName>
    </alternativeName>
    <alternativeName>
        <fullName evidence="10">ImGP synthase subunit HisH</fullName>
        <shortName evidence="10">IGPS subunit HisH</shortName>
    </alternativeName>
</protein>
<keyword evidence="4 10" id="KW-0378">Hydrolase</keyword>
<dbReference type="Proteomes" id="UP000518887">
    <property type="component" value="Unassembled WGS sequence"/>
</dbReference>
<dbReference type="EMBL" id="JACHFQ010000001">
    <property type="protein sequence ID" value="MBB5224821.1"/>
    <property type="molecule type" value="Genomic_DNA"/>
</dbReference>
<evidence type="ECO:0000256" key="2">
    <source>
        <dbReference type="ARBA" id="ARBA00011152"/>
    </source>
</evidence>
<dbReference type="EC" id="3.5.1.2" evidence="10"/>
<keyword evidence="10" id="KW-0963">Cytoplasm</keyword>
<dbReference type="GO" id="GO:0016829">
    <property type="term" value="F:lyase activity"/>
    <property type="evidence" value="ECO:0007669"/>
    <property type="project" value="UniProtKB-KW"/>
</dbReference>
<evidence type="ECO:0000256" key="10">
    <source>
        <dbReference type="HAMAP-Rule" id="MF_00278"/>
    </source>
</evidence>
<organism evidence="13 14">
    <name type="scientific">Treponema ruminis</name>
    <dbReference type="NCBI Taxonomy" id="744515"/>
    <lineage>
        <taxon>Bacteria</taxon>
        <taxon>Pseudomonadati</taxon>
        <taxon>Spirochaetota</taxon>
        <taxon>Spirochaetia</taxon>
        <taxon>Spirochaetales</taxon>
        <taxon>Treponemataceae</taxon>
        <taxon>Treponema</taxon>
    </lineage>
</organism>
<evidence type="ECO:0000256" key="9">
    <source>
        <dbReference type="ARBA" id="ARBA00049534"/>
    </source>
</evidence>
<dbReference type="Pfam" id="PF00117">
    <property type="entry name" value="GATase"/>
    <property type="match status" value="1"/>
</dbReference>
<feature type="active site" description="Nucleophile" evidence="10 11">
    <location>
        <position position="79"/>
    </location>
</feature>
<keyword evidence="7 10" id="KW-0456">Lyase</keyword>
<dbReference type="InterPro" id="IPR010139">
    <property type="entry name" value="Imidazole-glycPsynth_HisH"/>
</dbReference>
<dbReference type="PIRSF" id="PIRSF000495">
    <property type="entry name" value="Amidotransf_hisH"/>
    <property type="match status" value="1"/>
</dbReference>
<dbReference type="HAMAP" id="MF_00278">
    <property type="entry name" value="HisH"/>
    <property type="match status" value="1"/>
</dbReference>
<sequence length="210" mass="23183">MVGIVDYNAGNIKSVERALGFLKADYVLSKNPADLEKCDRLIFPGVGEAKYAMEQLKLTGFDTFLRDWAQAGKPLVGICLGSQIIFEHSEEGDVDCLGLLKGTIRHFESVWKDSEIASNLKVPHMGWNNLEYVNGSTPLFDGVDPKSDFYFVHSYLIQPSDSSIVKAYADYGCKVPACVSSGSITAFQFHPEKSGRAGLRILENYIKSTD</sequence>
<dbReference type="InterPro" id="IPR017926">
    <property type="entry name" value="GATASE"/>
</dbReference>
<comment type="pathway">
    <text evidence="1 10">Amino-acid biosynthesis; L-histidine biosynthesis; L-histidine from 5-phospho-alpha-D-ribose 1-diphosphate: step 5/9.</text>
</comment>
<dbReference type="PANTHER" id="PTHR42701">
    <property type="entry name" value="IMIDAZOLE GLYCEROL PHOSPHATE SYNTHASE SUBUNIT HISH"/>
    <property type="match status" value="1"/>
</dbReference>
<dbReference type="PANTHER" id="PTHR42701:SF1">
    <property type="entry name" value="IMIDAZOLE GLYCEROL PHOSPHATE SYNTHASE SUBUNIT HISH"/>
    <property type="match status" value="1"/>
</dbReference>
<dbReference type="PROSITE" id="PS51273">
    <property type="entry name" value="GATASE_TYPE_1"/>
    <property type="match status" value="1"/>
</dbReference>
<evidence type="ECO:0000256" key="3">
    <source>
        <dbReference type="ARBA" id="ARBA00022605"/>
    </source>
</evidence>
<evidence type="ECO:0000256" key="5">
    <source>
        <dbReference type="ARBA" id="ARBA00022962"/>
    </source>
</evidence>
<dbReference type="EC" id="4.3.2.10" evidence="10"/>
<dbReference type="CDD" id="cd01748">
    <property type="entry name" value="GATase1_IGP_Synthase"/>
    <property type="match status" value="1"/>
</dbReference>
<feature type="domain" description="Glutamine amidotransferase" evidence="12">
    <location>
        <begin position="4"/>
        <end position="204"/>
    </location>
</feature>
<feature type="active site" evidence="10 11">
    <location>
        <position position="190"/>
    </location>
</feature>
<evidence type="ECO:0000256" key="1">
    <source>
        <dbReference type="ARBA" id="ARBA00005091"/>
    </source>
</evidence>
<dbReference type="GO" id="GO:0000107">
    <property type="term" value="F:imidazoleglycerol-phosphate synthase activity"/>
    <property type="evidence" value="ECO:0007669"/>
    <property type="project" value="UniProtKB-UniRule"/>
</dbReference>
<dbReference type="GO" id="GO:0004359">
    <property type="term" value="F:glutaminase activity"/>
    <property type="evidence" value="ECO:0007669"/>
    <property type="project" value="UniProtKB-EC"/>
</dbReference>
<evidence type="ECO:0000256" key="11">
    <source>
        <dbReference type="PIRSR" id="PIRSR000495-1"/>
    </source>
</evidence>
<comment type="caution">
    <text evidence="13">The sequence shown here is derived from an EMBL/GenBank/DDBJ whole genome shotgun (WGS) entry which is preliminary data.</text>
</comment>
<dbReference type="InterPro" id="IPR029062">
    <property type="entry name" value="Class_I_gatase-like"/>
</dbReference>
<keyword evidence="13" id="KW-0808">Transferase</keyword>
<comment type="function">
    <text evidence="10">IGPS catalyzes the conversion of PRFAR and glutamine to IGP, AICAR and glutamate. The HisH subunit catalyzes the hydrolysis of glutamine to glutamate and ammonia as part of the synthesis of IGP and AICAR. The resulting ammonia molecule is channeled to the active site of HisF.</text>
</comment>
<keyword evidence="6 10" id="KW-0368">Histidine biosynthesis</keyword>
<comment type="catalytic activity">
    <reaction evidence="8 10">
        <text>5-[(5-phospho-1-deoxy-D-ribulos-1-ylimino)methylamino]-1-(5-phospho-beta-D-ribosyl)imidazole-4-carboxamide + L-glutamine = D-erythro-1-(imidazol-4-yl)glycerol 3-phosphate + 5-amino-1-(5-phospho-beta-D-ribosyl)imidazole-4-carboxamide + L-glutamate + H(+)</text>
        <dbReference type="Rhea" id="RHEA:24793"/>
        <dbReference type="ChEBI" id="CHEBI:15378"/>
        <dbReference type="ChEBI" id="CHEBI:29985"/>
        <dbReference type="ChEBI" id="CHEBI:58278"/>
        <dbReference type="ChEBI" id="CHEBI:58359"/>
        <dbReference type="ChEBI" id="CHEBI:58475"/>
        <dbReference type="ChEBI" id="CHEBI:58525"/>
        <dbReference type="EC" id="4.3.2.10"/>
    </reaction>
</comment>
<comment type="subcellular location">
    <subcellularLocation>
        <location evidence="10">Cytoplasm</location>
    </subcellularLocation>
</comment>
<keyword evidence="3 10" id="KW-0028">Amino-acid biosynthesis</keyword>
<dbReference type="UniPathway" id="UPA00031">
    <property type="reaction ID" value="UER00010"/>
</dbReference>
<name>A0A7W8LKX1_9SPIR</name>
<dbReference type="RefSeq" id="WP_184656485.1">
    <property type="nucleotide sequence ID" value="NZ_JACHFQ010000001.1"/>
</dbReference>
<evidence type="ECO:0000256" key="6">
    <source>
        <dbReference type="ARBA" id="ARBA00023102"/>
    </source>
</evidence>